<protein>
    <submittedName>
        <fullName evidence="2">Uncharacterized protein</fullName>
    </submittedName>
</protein>
<evidence type="ECO:0000313" key="3">
    <source>
        <dbReference type="Proteomes" id="UP000238296"/>
    </source>
</evidence>
<dbReference type="AlphaFoldDB" id="A0A2S8BDZ3"/>
<accession>A0A2S8BDZ3</accession>
<sequence>MLIAYTAACGLVTWKYTTVSIESVRLSSVITGCGGKDTTRSRRSTRARTRSMNGTSSVSCPLTVRL</sequence>
<name>A0A2S8BDZ3_9MYCO</name>
<comment type="caution">
    <text evidence="2">The sequence shown here is derived from an EMBL/GenBank/DDBJ whole genome shotgun (WGS) entry which is preliminary data.</text>
</comment>
<organism evidence="2 3">
    <name type="scientific">Mycobacterium talmoniae</name>
    <dbReference type="NCBI Taxonomy" id="1858794"/>
    <lineage>
        <taxon>Bacteria</taxon>
        <taxon>Bacillati</taxon>
        <taxon>Actinomycetota</taxon>
        <taxon>Actinomycetes</taxon>
        <taxon>Mycobacteriales</taxon>
        <taxon>Mycobacteriaceae</taxon>
        <taxon>Mycobacterium</taxon>
    </lineage>
</organism>
<dbReference type="Proteomes" id="UP000238296">
    <property type="component" value="Unassembled WGS sequence"/>
</dbReference>
<gene>
    <name evidence="2" type="ORF">C1Y40_04941</name>
</gene>
<proteinExistence type="predicted"/>
<feature type="region of interest" description="Disordered" evidence="1">
    <location>
        <begin position="34"/>
        <end position="66"/>
    </location>
</feature>
<dbReference type="EMBL" id="PPEA01000695">
    <property type="protein sequence ID" value="PQM44894.1"/>
    <property type="molecule type" value="Genomic_DNA"/>
</dbReference>
<evidence type="ECO:0000313" key="2">
    <source>
        <dbReference type="EMBL" id="PQM44894.1"/>
    </source>
</evidence>
<evidence type="ECO:0000256" key="1">
    <source>
        <dbReference type="SAM" id="MobiDB-lite"/>
    </source>
</evidence>
<reference evidence="2 3" key="1">
    <citation type="journal article" date="2017" name="Int. J. Syst. Evol. Microbiol.">
        <title>Mycobacterium talmoniae sp. nov., a slowly growing mycobacterium isolated from human respiratory samples.</title>
        <authorList>
            <person name="Davidson R.M."/>
            <person name="DeGroote M.A."/>
            <person name="Marola J.L."/>
            <person name="Buss S."/>
            <person name="Jones V."/>
            <person name="McNeil M.R."/>
            <person name="Freifeld A.G."/>
            <person name="Elaine Epperson L."/>
            <person name="Hasan N.A."/>
            <person name="Jackson M."/>
            <person name="Iwen P.C."/>
            <person name="Salfinger M."/>
            <person name="Strong M."/>
        </authorList>
    </citation>
    <scope>NUCLEOTIDE SEQUENCE [LARGE SCALE GENOMIC DNA]</scope>
    <source>
        <strain evidence="2 3">ATCC BAA-2683</strain>
    </source>
</reference>